<gene>
    <name evidence="2" type="ORF">GCM10019016_017290</name>
</gene>
<protein>
    <submittedName>
        <fullName evidence="2">Uncharacterized protein</fullName>
    </submittedName>
</protein>
<dbReference type="Proteomes" id="UP001501455">
    <property type="component" value="Unassembled WGS sequence"/>
</dbReference>
<accession>A0ABP6TJ57</accession>
<organism evidence="2 3">
    <name type="scientific">Streptomyces prasinosporus</name>
    <dbReference type="NCBI Taxonomy" id="68256"/>
    <lineage>
        <taxon>Bacteria</taxon>
        <taxon>Bacillati</taxon>
        <taxon>Actinomycetota</taxon>
        <taxon>Actinomycetes</taxon>
        <taxon>Kitasatosporales</taxon>
        <taxon>Streptomycetaceae</taxon>
        <taxon>Streptomyces</taxon>
        <taxon>Streptomyces albogriseolus group</taxon>
    </lineage>
</organism>
<reference evidence="3" key="1">
    <citation type="journal article" date="2019" name="Int. J. Syst. Evol. Microbiol.">
        <title>The Global Catalogue of Microorganisms (GCM) 10K type strain sequencing project: providing services to taxonomists for standard genome sequencing and annotation.</title>
        <authorList>
            <consortium name="The Broad Institute Genomics Platform"/>
            <consortium name="The Broad Institute Genome Sequencing Center for Infectious Disease"/>
            <person name="Wu L."/>
            <person name="Ma J."/>
        </authorList>
    </citation>
    <scope>NUCLEOTIDE SEQUENCE [LARGE SCALE GENOMIC DNA]</scope>
    <source>
        <strain evidence="3">JCM 4816</strain>
    </source>
</reference>
<evidence type="ECO:0000313" key="2">
    <source>
        <dbReference type="EMBL" id="GAA3494629.1"/>
    </source>
</evidence>
<evidence type="ECO:0000313" key="3">
    <source>
        <dbReference type="Proteomes" id="UP001501455"/>
    </source>
</evidence>
<feature type="region of interest" description="Disordered" evidence="1">
    <location>
        <begin position="1"/>
        <end position="108"/>
    </location>
</feature>
<keyword evidence="3" id="KW-1185">Reference proteome</keyword>
<name>A0ABP6TJ57_9ACTN</name>
<sequence>MCRGVCDAATWSTLRRKSPVRADRRPEDTTGPPGLAEIGTGRIARRTAPFGSGVRAHDHRGLLPRGAVGSRPPGGAPDATSPRTSGREPGRAGRKGRGSSVYYGRADP</sequence>
<evidence type="ECO:0000256" key="1">
    <source>
        <dbReference type="SAM" id="MobiDB-lite"/>
    </source>
</evidence>
<dbReference type="EMBL" id="BAAAXF010000018">
    <property type="protein sequence ID" value="GAA3494629.1"/>
    <property type="molecule type" value="Genomic_DNA"/>
</dbReference>
<comment type="caution">
    <text evidence="2">The sequence shown here is derived from an EMBL/GenBank/DDBJ whole genome shotgun (WGS) entry which is preliminary data.</text>
</comment>
<proteinExistence type="predicted"/>